<dbReference type="OrthoDB" id="416553at2759"/>
<sequence length="179" mass="20566">MQSTFALRRKEIISDDLPVADILERWPALKMESQICAEFHRITNINLKNHFFAVLDQHTPHLQSIFRKKASRTGKASDVLGQLFTTYDLQEQVDVHVRRAVVLQALPAYLHEDTSSFLRTCDDGQSREPDVVDTPLGLLAVGADPQNAMFHPVKILLYLRVTRLLTYPHWLMDLSCYLH</sequence>
<keyword evidence="2" id="KW-1185">Reference proteome</keyword>
<gene>
    <name evidence="1" type="ORF">OJAV_G00008470</name>
</gene>
<reference evidence="1 2" key="2">
    <citation type="submission" date="2019-01" db="EMBL/GenBank/DDBJ databases">
        <title>A chromosome length genome reference of the Java medaka (oryzias javanicus).</title>
        <authorList>
            <person name="Herpin A."/>
            <person name="Takehana Y."/>
            <person name="Naruse K."/>
            <person name="Ansai S."/>
            <person name="Kawaguchi M."/>
        </authorList>
    </citation>
    <scope>NUCLEOTIDE SEQUENCE [LARGE SCALE GENOMIC DNA]</scope>
    <source>
        <strain evidence="1">RS831</strain>
        <tissue evidence="1">Whole body</tissue>
    </source>
</reference>
<dbReference type="PANTHER" id="PTHR31025">
    <property type="entry name" value="SI:CH211-196P9.1-RELATED"/>
    <property type="match status" value="1"/>
</dbReference>
<reference evidence="1 2" key="1">
    <citation type="submission" date="2018-11" db="EMBL/GenBank/DDBJ databases">
        <authorList>
            <person name="Lopez-Roques C."/>
            <person name="Donnadieu C."/>
            <person name="Bouchez O."/>
            <person name="Klopp C."/>
            <person name="Cabau C."/>
            <person name="Zahm M."/>
        </authorList>
    </citation>
    <scope>NUCLEOTIDE SEQUENCE [LARGE SCALE GENOMIC DNA]</scope>
    <source>
        <strain evidence="1">RS831</strain>
        <tissue evidence="1">Whole body</tissue>
    </source>
</reference>
<proteinExistence type="predicted"/>
<dbReference type="Proteomes" id="UP000283210">
    <property type="component" value="Chromosome 1"/>
</dbReference>
<dbReference type="EMBL" id="CM012437">
    <property type="protein sequence ID" value="RVE76323.1"/>
    <property type="molecule type" value="Genomic_DNA"/>
</dbReference>
<organism evidence="1 2">
    <name type="scientific">Oryzias javanicus</name>
    <name type="common">Javanese ricefish</name>
    <name type="synonym">Aplocheilus javanicus</name>
    <dbReference type="NCBI Taxonomy" id="123683"/>
    <lineage>
        <taxon>Eukaryota</taxon>
        <taxon>Metazoa</taxon>
        <taxon>Chordata</taxon>
        <taxon>Craniata</taxon>
        <taxon>Vertebrata</taxon>
        <taxon>Euteleostomi</taxon>
        <taxon>Actinopterygii</taxon>
        <taxon>Neopterygii</taxon>
        <taxon>Teleostei</taxon>
        <taxon>Neoteleostei</taxon>
        <taxon>Acanthomorphata</taxon>
        <taxon>Ovalentaria</taxon>
        <taxon>Atherinomorphae</taxon>
        <taxon>Beloniformes</taxon>
        <taxon>Adrianichthyidae</taxon>
        <taxon>Oryziinae</taxon>
        <taxon>Oryzias</taxon>
    </lineage>
</organism>
<dbReference type="AlphaFoldDB" id="A0A3S5K3H7"/>
<accession>A0A3S5K3H7</accession>
<evidence type="ECO:0000313" key="2">
    <source>
        <dbReference type="Proteomes" id="UP000283210"/>
    </source>
</evidence>
<name>A0A3S5K3H7_ORYJA</name>
<protein>
    <submittedName>
        <fullName evidence="1">Uncharacterized protein</fullName>
    </submittedName>
</protein>
<evidence type="ECO:0000313" key="1">
    <source>
        <dbReference type="EMBL" id="RVE76323.1"/>
    </source>
</evidence>
<dbReference type="PANTHER" id="PTHR31025:SF19">
    <property type="entry name" value="SI:CH73-42K18.1-RELATED"/>
    <property type="match status" value="1"/>
</dbReference>